<dbReference type="Pfam" id="PF16463">
    <property type="entry name" value="Phage_TTP_13"/>
    <property type="match status" value="1"/>
</dbReference>
<dbReference type="InterPro" id="IPR032493">
    <property type="entry name" value="Phage_TTP_13"/>
</dbReference>
<dbReference type="Proteomes" id="UP000502657">
    <property type="component" value="Chromosome"/>
</dbReference>
<evidence type="ECO:0000313" key="1">
    <source>
        <dbReference type="EMBL" id="QJT40052.1"/>
    </source>
</evidence>
<keyword evidence="2" id="KW-1185">Reference proteome</keyword>
<name>A0ABX6NUJ2_AERME</name>
<accession>A0ABX6NUJ2</accession>
<dbReference type="Gene3D" id="4.10.410.40">
    <property type="match status" value="1"/>
</dbReference>
<organism evidence="1 2">
    <name type="scientific">Aeromonas media</name>
    <dbReference type="NCBI Taxonomy" id="651"/>
    <lineage>
        <taxon>Bacteria</taxon>
        <taxon>Pseudomonadati</taxon>
        <taxon>Pseudomonadota</taxon>
        <taxon>Gammaproteobacteria</taxon>
        <taxon>Aeromonadales</taxon>
        <taxon>Aeromonadaceae</taxon>
        <taxon>Aeromonas</taxon>
    </lineage>
</organism>
<proteinExistence type="predicted"/>
<dbReference type="EMBL" id="CP038448">
    <property type="protein sequence ID" value="QJT40052.1"/>
    <property type="molecule type" value="Genomic_DNA"/>
</dbReference>
<protein>
    <submittedName>
        <fullName evidence="1">Uncharacterized protein</fullName>
    </submittedName>
</protein>
<gene>
    <name evidence="1" type="ORF">E4188_17180</name>
</gene>
<sequence length="186" mass="20588">MHCRIRAARLAQFAGYDNQAIHHRNPNDKQKECVMTAATRYQYTPQDGVLAAGTQTKFKTKDDADFTPLPGMLAIGQVGEKNPVMDQTTLEDTAKRSMAGMYDGPEKEFKCMSYPTDAGQQLFIAAAQATKIVIIQHIWPDNVTAEYEVVLLGYLRNETQGDKSIDFVVPCKQNGKTKWGKVGVGA</sequence>
<evidence type="ECO:0000313" key="2">
    <source>
        <dbReference type="Proteomes" id="UP000502657"/>
    </source>
</evidence>
<reference evidence="1 2" key="1">
    <citation type="submission" date="2019-03" db="EMBL/GenBank/DDBJ databases">
        <title>Novel transposon Tn6433 accelerates the dissemination of tet(E) in Aeromonas from aerobic biofilm under oxytetracycline stress.</title>
        <authorList>
            <person name="Shi Y."/>
            <person name="Tian Z."/>
            <person name="Zhang Y."/>
            <person name="Zhang H."/>
            <person name="Yang M."/>
        </authorList>
    </citation>
    <scope>NUCLEOTIDE SEQUENCE [LARGE SCALE GENOMIC DNA]</scope>
    <source>
        <strain evidence="1 2">R50-22</strain>
    </source>
</reference>